<evidence type="ECO:0000256" key="1">
    <source>
        <dbReference type="SAM" id="MobiDB-lite"/>
    </source>
</evidence>
<feature type="domain" description="DUF7573" evidence="2">
    <location>
        <begin position="41"/>
        <end position="77"/>
    </location>
</feature>
<dbReference type="AlphaFoldDB" id="A0A1H1IQX4"/>
<keyword evidence="4" id="KW-1185">Reference proteome</keyword>
<dbReference type="RefSeq" id="WP_090385114.1">
    <property type="nucleotide sequence ID" value="NZ_FNLC01000005.1"/>
</dbReference>
<dbReference type="Proteomes" id="UP000198848">
    <property type="component" value="Unassembled WGS sequence"/>
</dbReference>
<dbReference type="OrthoDB" id="157634at2157"/>
<feature type="region of interest" description="Disordered" evidence="1">
    <location>
        <begin position="1"/>
        <end position="42"/>
    </location>
</feature>
<dbReference type="EMBL" id="FNLC01000005">
    <property type="protein sequence ID" value="SDR39698.1"/>
    <property type="molecule type" value="Genomic_DNA"/>
</dbReference>
<evidence type="ECO:0000313" key="4">
    <source>
        <dbReference type="Proteomes" id="UP000198848"/>
    </source>
</evidence>
<evidence type="ECO:0000313" key="3">
    <source>
        <dbReference type="EMBL" id="SDR39698.1"/>
    </source>
</evidence>
<accession>A0A1H1IQX4</accession>
<name>A0A1H1IQX4_NATTX</name>
<reference evidence="4" key="1">
    <citation type="submission" date="2016-10" db="EMBL/GenBank/DDBJ databases">
        <authorList>
            <person name="Varghese N."/>
            <person name="Submissions S."/>
        </authorList>
    </citation>
    <scope>NUCLEOTIDE SEQUENCE [LARGE SCALE GENOMIC DNA]</scope>
    <source>
        <strain evidence="4">DSM 24767</strain>
    </source>
</reference>
<gene>
    <name evidence="3" type="ORF">SAMN04489842_3702</name>
</gene>
<dbReference type="STRING" id="1095778.SAMN04489842_3702"/>
<feature type="compositionally biased region" description="Acidic residues" evidence="1">
    <location>
        <begin position="12"/>
        <end position="36"/>
    </location>
</feature>
<evidence type="ECO:0000259" key="2">
    <source>
        <dbReference type="Pfam" id="PF24458"/>
    </source>
</evidence>
<dbReference type="InterPro" id="IPR055995">
    <property type="entry name" value="DUF7573"/>
</dbReference>
<organism evidence="3 4">
    <name type="scientific">Natronobacterium texcoconense</name>
    <dbReference type="NCBI Taxonomy" id="1095778"/>
    <lineage>
        <taxon>Archaea</taxon>
        <taxon>Methanobacteriati</taxon>
        <taxon>Methanobacteriota</taxon>
        <taxon>Stenosarchaea group</taxon>
        <taxon>Halobacteria</taxon>
        <taxon>Halobacteriales</taxon>
        <taxon>Natrialbaceae</taxon>
        <taxon>Natronobacterium</taxon>
    </lineage>
</organism>
<sequence>MTDDASLSEFTAETDSDTDDEAVGSEPETESPEGDDVSGSALSTYAWGDHECERCGDDSERVWRDEDAFVCPDCKEW</sequence>
<protein>
    <recommendedName>
        <fullName evidence="2">DUF7573 domain-containing protein</fullName>
    </recommendedName>
</protein>
<dbReference type="Pfam" id="PF24458">
    <property type="entry name" value="DUF7573"/>
    <property type="match status" value="1"/>
</dbReference>
<proteinExistence type="predicted"/>